<dbReference type="InterPro" id="IPR036291">
    <property type="entry name" value="NAD(P)-bd_dom_sf"/>
</dbReference>
<dbReference type="PRINTS" id="PR00080">
    <property type="entry name" value="SDRFAMILY"/>
</dbReference>
<evidence type="ECO:0000256" key="1">
    <source>
        <dbReference type="ARBA" id="ARBA00006484"/>
    </source>
</evidence>
<evidence type="ECO:0000313" key="3">
    <source>
        <dbReference type="EMBL" id="UUX52003.1"/>
    </source>
</evidence>
<dbReference type="FunFam" id="3.40.50.720:FF:000084">
    <property type="entry name" value="Short-chain dehydrogenase reductase"/>
    <property type="match status" value="1"/>
</dbReference>
<dbReference type="PRINTS" id="PR00081">
    <property type="entry name" value="GDHRDH"/>
</dbReference>
<dbReference type="NCBIfam" id="NF005559">
    <property type="entry name" value="PRK07231.1"/>
    <property type="match status" value="1"/>
</dbReference>
<organism evidence="3 4">
    <name type="scientific">Nisaea acidiphila</name>
    <dbReference type="NCBI Taxonomy" id="1862145"/>
    <lineage>
        <taxon>Bacteria</taxon>
        <taxon>Pseudomonadati</taxon>
        <taxon>Pseudomonadota</taxon>
        <taxon>Alphaproteobacteria</taxon>
        <taxon>Rhodospirillales</taxon>
        <taxon>Thalassobaculaceae</taxon>
        <taxon>Nisaea</taxon>
    </lineage>
</organism>
<dbReference type="GO" id="GO:0030497">
    <property type="term" value="P:fatty acid elongation"/>
    <property type="evidence" value="ECO:0007669"/>
    <property type="project" value="TreeGrafter"/>
</dbReference>
<dbReference type="InterPro" id="IPR002347">
    <property type="entry name" value="SDR_fam"/>
</dbReference>
<dbReference type="KEGG" id="naci:NUH88_09930"/>
<dbReference type="InterPro" id="IPR020904">
    <property type="entry name" value="Sc_DH/Rdtase_CS"/>
</dbReference>
<accession>A0A9J7AW38</accession>
<dbReference type="CDD" id="cd05233">
    <property type="entry name" value="SDR_c"/>
    <property type="match status" value="1"/>
</dbReference>
<dbReference type="PROSITE" id="PS00061">
    <property type="entry name" value="ADH_SHORT"/>
    <property type="match status" value="1"/>
</dbReference>
<dbReference type="SMART" id="SM00822">
    <property type="entry name" value="PKS_KR"/>
    <property type="match status" value="1"/>
</dbReference>
<evidence type="ECO:0000259" key="2">
    <source>
        <dbReference type="SMART" id="SM00822"/>
    </source>
</evidence>
<dbReference type="EC" id="1.1.1.47" evidence="3"/>
<dbReference type="RefSeq" id="WP_257771811.1">
    <property type="nucleotide sequence ID" value="NZ_CP102480.1"/>
</dbReference>
<dbReference type="PANTHER" id="PTHR42760">
    <property type="entry name" value="SHORT-CHAIN DEHYDROGENASES/REDUCTASES FAMILY MEMBER"/>
    <property type="match status" value="1"/>
</dbReference>
<reference evidence="3" key="1">
    <citation type="submission" date="2022-08" db="EMBL/GenBank/DDBJ databases">
        <title>Nisaea acidiphila sp. nov., isolated from a marine algal debris and emended description of the genus Nisaea Urios et al. 2008.</title>
        <authorList>
            <person name="Kwon K."/>
        </authorList>
    </citation>
    <scope>NUCLEOTIDE SEQUENCE</scope>
    <source>
        <strain evidence="3">MEBiC11861</strain>
    </source>
</reference>
<protein>
    <submittedName>
        <fullName evidence="3">Glucose 1-dehydrogenase</fullName>
        <ecNumber evidence="3">1.1.1.47</ecNumber>
    </submittedName>
</protein>
<proteinExistence type="inferred from homology"/>
<dbReference type="Gene3D" id="3.40.50.720">
    <property type="entry name" value="NAD(P)-binding Rossmann-like Domain"/>
    <property type="match status" value="1"/>
</dbReference>
<dbReference type="SUPFAM" id="SSF51735">
    <property type="entry name" value="NAD(P)-binding Rossmann-fold domains"/>
    <property type="match status" value="1"/>
</dbReference>
<evidence type="ECO:0000313" key="4">
    <source>
        <dbReference type="Proteomes" id="UP001060336"/>
    </source>
</evidence>
<feature type="domain" description="Ketoreductase" evidence="2">
    <location>
        <begin position="8"/>
        <end position="177"/>
    </location>
</feature>
<keyword evidence="3" id="KW-0560">Oxidoreductase</keyword>
<gene>
    <name evidence="3" type="ORF">NUH88_09930</name>
</gene>
<dbReference type="Pfam" id="PF13561">
    <property type="entry name" value="adh_short_C2"/>
    <property type="match status" value="1"/>
</dbReference>
<comment type="similarity">
    <text evidence="1">Belongs to the short-chain dehydrogenases/reductases (SDR) family.</text>
</comment>
<keyword evidence="4" id="KW-1185">Reference proteome</keyword>
<dbReference type="InterPro" id="IPR057326">
    <property type="entry name" value="KR_dom"/>
</dbReference>
<name>A0A9J7AW38_9PROT</name>
<sequence>MSFDLTGKVALVTGASQGLGSRFAETLAAHGASVVLAARQKAKLENLAATIGEAGGTAFAVSMDVTDPASIREALSAAAGELGPLDILVNNAGIAVQKPFLEMTPEDYDQVLDTNLKGCFLVAQAAALQMKEKGGGSIINISSILGTEVIGMLSTYCASKGGLLQLNRAMALELTRFNIRVNAIAPGYIETPINSEFFQSQPGQQMIRTIPQRRLGQPHDLDGALLLLASDAGAYMTGSVVTVDGGFSLR</sequence>
<dbReference type="EMBL" id="CP102480">
    <property type="protein sequence ID" value="UUX52003.1"/>
    <property type="molecule type" value="Genomic_DNA"/>
</dbReference>
<dbReference type="Proteomes" id="UP001060336">
    <property type="component" value="Chromosome"/>
</dbReference>
<dbReference type="AlphaFoldDB" id="A0A9J7AW38"/>
<dbReference type="GO" id="GO:0047936">
    <property type="term" value="F:glucose 1-dehydrogenase [NAD(P)+] activity"/>
    <property type="evidence" value="ECO:0007669"/>
    <property type="project" value="UniProtKB-EC"/>
</dbReference>
<dbReference type="PANTHER" id="PTHR42760:SF135">
    <property type="entry name" value="BLL7886 PROTEIN"/>
    <property type="match status" value="1"/>
</dbReference>